<organism evidence="1 2">
    <name type="scientific">Armadillidium nasatum</name>
    <dbReference type="NCBI Taxonomy" id="96803"/>
    <lineage>
        <taxon>Eukaryota</taxon>
        <taxon>Metazoa</taxon>
        <taxon>Ecdysozoa</taxon>
        <taxon>Arthropoda</taxon>
        <taxon>Crustacea</taxon>
        <taxon>Multicrustacea</taxon>
        <taxon>Malacostraca</taxon>
        <taxon>Eumalacostraca</taxon>
        <taxon>Peracarida</taxon>
        <taxon>Isopoda</taxon>
        <taxon>Oniscidea</taxon>
        <taxon>Crinocheta</taxon>
        <taxon>Armadillidiidae</taxon>
        <taxon>Armadillidium</taxon>
    </lineage>
</organism>
<reference evidence="1 2" key="1">
    <citation type="journal article" date="2019" name="PLoS Biol.">
        <title>Sex chromosomes control vertical transmission of feminizing Wolbachia symbionts in an isopod.</title>
        <authorList>
            <person name="Becking T."/>
            <person name="Chebbi M.A."/>
            <person name="Giraud I."/>
            <person name="Moumen B."/>
            <person name="Laverre T."/>
            <person name="Caubet Y."/>
            <person name="Peccoud J."/>
            <person name="Gilbert C."/>
            <person name="Cordaux R."/>
        </authorList>
    </citation>
    <scope>NUCLEOTIDE SEQUENCE [LARGE SCALE GENOMIC DNA]</scope>
    <source>
        <strain evidence="1">ANa2</strain>
        <tissue evidence="1">Whole body excluding digestive tract and cuticle</tissue>
    </source>
</reference>
<dbReference type="OrthoDB" id="6369918at2759"/>
<dbReference type="EMBL" id="SEYY01011532">
    <property type="protein sequence ID" value="KAB7501155.1"/>
    <property type="molecule type" value="Genomic_DNA"/>
</dbReference>
<dbReference type="Proteomes" id="UP000326759">
    <property type="component" value="Unassembled WGS sequence"/>
</dbReference>
<evidence type="ECO:0000313" key="2">
    <source>
        <dbReference type="Proteomes" id="UP000326759"/>
    </source>
</evidence>
<comment type="caution">
    <text evidence="1">The sequence shown here is derived from an EMBL/GenBank/DDBJ whole genome shotgun (WGS) entry which is preliminary data.</text>
</comment>
<sequence>MKINLNSKIKFHINHNGAKMFVYLLFDGWKMLETSYGSENIVYAELELNKNKEEMGSKDGSKRSPDFTEYAEIFTFRYTDGDIIHLLIEPNGNTHMPNHFKSFEEY</sequence>
<name>A0A5N5T7W3_9CRUS</name>
<proteinExistence type="predicted"/>
<accession>A0A5N5T7W3</accession>
<keyword evidence="2" id="KW-1185">Reference proteome</keyword>
<evidence type="ECO:0000313" key="1">
    <source>
        <dbReference type="EMBL" id="KAB7501155.1"/>
    </source>
</evidence>
<gene>
    <name evidence="1" type="ORF">Anas_05279</name>
</gene>
<dbReference type="AlphaFoldDB" id="A0A5N5T7W3"/>
<protein>
    <submittedName>
        <fullName evidence="1">Uncharacterized protein</fullName>
    </submittedName>
</protein>